<evidence type="ECO:0000313" key="3">
    <source>
        <dbReference type="EMBL" id="QBZ61768.1"/>
    </source>
</evidence>
<protein>
    <submittedName>
        <fullName evidence="3">Uncharacterized protein</fullName>
    </submittedName>
</protein>
<feature type="compositionally biased region" description="Basic and acidic residues" evidence="1">
    <location>
        <begin position="115"/>
        <end position="137"/>
    </location>
</feature>
<dbReference type="AlphaFoldDB" id="A0A4V1C711"/>
<feature type="chain" id="PRO_5043904742" evidence="2">
    <location>
        <begin position="22"/>
        <end position="180"/>
    </location>
</feature>
<evidence type="ECO:0000256" key="1">
    <source>
        <dbReference type="SAM" id="MobiDB-lite"/>
    </source>
</evidence>
<keyword evidence="2" id="KW-0732">Signal</keyword>
<evidence type="ECO:0000313" key="4">
    <source>
        <dbReference type="Proteomes" id="UP000294847"/>
    </source>
</evidence>
<proteinExistence type="predicted"/>
<accession>A0A4V1C711</accession>
<feature type="compositionally biased region" description="Basic and acidic residues" evidence="1">
    <location>
        <begin position="149"/>
        <end position="162"/>
    </location>
</feature>
<evidence type="ECO:0000256" key="2">
    <source>
        <dbReference type="SAM" id="SignalP"/>
    </source>
</evidence>
<gene>
    <name evidence="3" type="ORF">PoMZ_08725</name>
</gene>
<name>A0A4V1C711_PYROR</name>
<organism evidence="3 4">
    <name type="scientific">Pyricularia oryzae</name>
    <name type="common">Rice blast fungus</name>
    <name type="synonym">Magnaporthe oryzae</name>
    <dbReference type="NCBI Taxonomy" id="318829"/>
    <lineage>
        <taxon>Eukaryota</taxon>
        <taxon>Fungi</taxon>
        <taxon>Dikarya</taxon>
        <taxon>Ascomycota</taxon>
        <taxon>Pezizomycotina</taxon>
        <taxon>Sordariomycetes</taxon>
        <taxon>Sordariomycetidae</taxon>
        <taxon>Magnaporthales</taxon>
        <taxon>Pyriculariaceae</taxon>
        <taxon>Pyricularia</taxon>
    </lineage>
</organism>
<feature type="region of interest" description="Disordered" evidence="1">
    <location>
        <begin position="54"/>
        <end position="78"/>
    </location>
</feature>
<dbReference type="Proteomes" id="UP000294847">
    <property type="component" value="Chromosome 4"/>
</dbReference>
<feature type="region of interest" description="Disordered" evidence="1">
    <location>
        <begin position="149"/>
        <end position="180"/>
    </location>
</feature>
<reference evidence="3 4" key="1">
    <citation type="journal article" date="2019" name="Mol. Biol. Evol.">
        <title>Blast fungal genomes show frequent chromosomal changes, gene gains and losses, and effector gene turnover.</title>
        <authorList>
            <person name="Gomez Luciano L.B."/>
            <person name="Jason Tsai I."/>
            <person name="Chuma I."/>
            <person name="Tosa Y."/>
            <person name="Chen Y.H."/>
            <person name="Li J.Y."/>
            <person name="Li M.Y."/>
            <person name="Jade Lu M.Y."/>
            <person name="Nakayashiki H."/>
            <person name="Li W.H."/>
        </authorList>
    </citation>
    <scope>NUCLEOTIDE SEQUENCE [LARGE SCALE GENOMIC DNA]</scope>
    <source>
        <strain evidence="3">MZ5-1-6</strain>
    </source>
</reference>
<feature type="signal peptide" evidence="2">
    <location>
        <begin position="1"/>
        <end position="21"/>
    </location>
</feature>
<sequence length="180" mass="20218">MHFSTLSQLLALLALSTTVLSAPAPIPTSTDAGHPGGPRAAAACRVPRLHVRAEPSGLGRGNSDPHASLGVQDPQAKQSNVAQRVWDACRYQPLRIMLKSGLKSEKPRPGYTEWLENKNEQRARKAEEEGNKRAEERWKKDAERRFEVMRISHEKSQKQEAKRLKKHSQLMGSLHEQNFI</sequence>
<feature type="region of interest" description="Disordered" evidence="1">
    <location>
        <begin position="105"/>
        <end position="137"/>
    </location>
</feature>
<dbReference type="EMBL" id="CP034207">
    <property type="protein sequence ID" value="QBZ61768.1"/>
    <property type="molecule type" value="Genomic_DNA"/>
</dbReference>